<evidence type="ECO:0000259" key="1">
    <source>
        <dbReference type="Pfam" id="PF07705"/>
    </source>
</evidence>
<dbReference type="PANTHER" id="PTHR32305:SF15">
    <property type="entry name" value="PROTEIN RHSA-RELATED"/>
    <property type="match status" value="1"/>
</dbReference>
<dbReference type="InterPro" id="IPR011635">
    <property type="entry name" value="CARDB"/>
</dbReference>
<evidence type="ECO:0000313" key="2">
    <source>
        <dbReference type="EMBL" id="VDI13273.1"/>
    </source>
</evidence>
<feature type="domain" description="CARDB" evidence="1">
    <location>
        <begin position="1163"/>
        <end position="1281"/>
    </location>
</feature>
<evidence type="ECO:0000313" key="3">
    <source>
        <dbReference type="Proteomes" id="UP000596742"/>
    </source>
</evidence>
<dbReference type="NCBIfam" id="TIGR01643">
    <property type="entry name" value="YD_repeat_2x"/>
    <property type="match status" value="1"/>
</dbReference>
<keyword evidence="3" id="KW-1185">Reference proteome</keyword>
<feature type="domain" description="CARDB" evidence="1">
    <location>
        <begin position="667"/>
        <end position="776"/>
    </location>
</feature>
<dbReference type="InterPro" id="IPR013783">
    <property type="entry name" value="Ig-like_fold"/>
</dbReference>
<dbReference type="Proteomes" id="UP000596742">
    <property type="component" value="Unassembled WGS sequence"/>
</dbReference>
<protein>
    <recommendedName>
        <fullName evidence="1">CARDB domain-containing protein</fullName>
    </recommendedName>
</protein>
<dbReference type="EMBL" id="UYJE01002743">
    <property type="protein sequence ID" value="VDI13273.1"/>
    <property type="molecule type" value="Genomic_DNA"/>
</dbReference>
<feature type="non-terminal residue" evidence="2">
    <location>
        <position position="2773"/>
    </location>
</feature>
<dbReference type="SUPFAM" id="SSF49265">
    <property type="entry name" value="Fibronectin type III"/>
    <property type="match status" value="1"/>
</dbReference>
<accession>A0A8B6D4H1</accession>
<name>A0A8B6D4H1_MYTGA</name>
<sequence>SPPEIVEVQPVGDLFPTHSTWTIKFDKQFERPNRTTYMYFKDNETDAVVYKIDISTSRDAYFPQGALEKTLVVNTNFVFTEKKHYYVNLDPGVGRGKTSDCKVESSAIRNKTFWQFRIRDVTKPELTFISRQKATNGNITVSWTFNEPVTSTCTIVKPDATEKANCTDYWSGDNLNEGFYTLFIFGTDLEGNQADVGKYEFQIDTTPPDIIINDKPHYISKQRQFTFILSCNENCSTYCSLYEEGSLPTYVICSLSNTMFSLKDNTTYVFLVKAVDTVGNEGNSTLYRFRTDFISPSMTTIVNKTLTCGADFNPNTTGIPIVTDNNPEGTNILYTDSVGNNCGIQRVWTATDAAGNEATQTQVISFESPTPIRLLFAREALVPCGDIDDFTKSMQDYISNNINHPCGIPFKRISFTDSNINKCGITIIRTWHIEDSCGSTANGTQQIKILQLEVPVTPKNGQVNVELQSTLRWPAYPNAIKYEIYLWLYGQEKPERPVITIQSRTYWRTSRLTSNTKYSWKVEIDIGENDTIPGPKWSFETRKIPDLTIERVTVPTVAFSGQSFVVQWSARNTGTGITETSIWYDRVYFSLTDSFEDAKRFRSPTYVWQRNILFPEDGYTSQAKVNLHESDIGLFWVFVETGYQDSNTTNNVRVSDHRVDVKLTPPPDLQIDSIIVQDVTFSGSSLPVIYNVRNHGDGATTADVWEDDIYWSEDDNLDWQDIRLERHYRLGKLVPDESYTVHLAVLVPRNIYGNYTIIVHSDSGNDVYEHGMDENNRRVSKVLDVTLTPPPDLTIREIFTEKTFYVTGDAMVITWTVINDGYRSPYAFYWIDSIKLISLEQPGRSYIIGQQSYSSKLDPTMSYSHSITYHIPANVQSGTYNISVITDYYNQVFEFQNEDNNVLNKEIKIQKALPDLFVTNITVEVQSNVTSNSISVSWTAENKGEGKTLISRWIDKLIAVVHSNNKSEYTLGQFYSGDDHILRPNQSYIIQNELVLPPHVYGDVVFRVQVDYLGQTADDNRNNNMEMTHMFDIPLKSPDLYIHKFRVISDEVYSGGKLELECSVGNLGVTIQSNQRWYHKIIVSSTSSQYTDIVSEESVQLGPLHTEQISRTTTLLQIPKLLNGDVYLHCIVETKDDLFEGREPPRIENNHKIITLFVNRPPSPDLIIDFLKVSLKNSSSSQSLVSVTWSVHNKGNSMPFRSNWLDAVGISRQNHVKISDIARHIEILYTFEIIYGLESSASYSMSKTVVIPKQYVGTYYLYVITDYADTVFEFNEEDNNIEASKLIVIPPIPMSQLNVSFLFNETMLTPGSSIRTSFFTENTGSARTRLTSWEDLVYMSPKQNASKEVLLDSGYLLSTTLHVGALDPGETYLTNVTLIIPNDINSLIFFYVMSFDADETGLSVDLSSQATSLYFHKKAISVDHNSRPNIIVSANESIGPQKGGQPLLINYNFTNNGVIPSTRVFYNSLYLSDDYFRDEFDLNLKTSFYSESIAVNETINDTVSVFLPYDLKSRNYFIIIEVDSGNAVYEFDELDNEFVISMSIEQTLSTDVAVVDVKTTETVSYGDNLEVHWKLRNNGTISAQGYACDSVFLSADRKWDIEDKQIGQTTCRFVTLQPYDHLSSTTDVSNSLSGKIPEMSEASYVAMVKSRSNILDGYLENNVGFSYNGTNIKVTHLYLNTVHDISIGTDNAKLFLLPNISSEETIVIRSECKNIDTFYEIKVKYGKEATDVDFDYISDDPFKSNQTLTIPMTKFGNYYILVTTTNSDDHISSVDVNLFVKLARFEIMSVFPTRAIPLGNATLKIEGTLFPEELDMKLFSTTFGELKPLKIFRFSSTLLYATFDFHLTIRGQRFSLILTNSLIGNTTILEDALEISTGEVGKVFTHIDMPNALLPGQRGLMYLYIKNIGDTDIVSPLIFIQTNGIAHLNFESDSEEVQFWEQNILIASSENTPGGVLPPGASYRFVFNVKQIDNSKIGKSKISVSLIKPLKETNHVYVSTKDQLRTSDINDEAWDRIWDNFIQLIGTSWYSLNWKVSEIMNQLSLAGRNVNQLSDVVTMLLDMAGGHNEDTILAQENDIIVRRQARNLVLDFTRFFSSKVFSRYHKSVMGKGWMLPYWSTNLNAVHYDEANVTFNGKSYIFERQADGIYQNKYLGELRFSSNGTNNLTYIYIDKIEGREYLYSNETGLLIAIKSINDKSFVNLHYKDNQLQQIEHSDGPFLVMTYNERGFINWAELRNDSGNQQESIYDYDVDNDWLISSDVNGKITNYEYNSDNSLKRVKYSSGSIEEFEYYTQGWLKSIELITNGTQMANKVYTFMGEATVMTLTQPDNVTLTLTYDENGEIALRNRFGFSTEKIQRTEHDKIVSQGDFIVSKNIYDELTNSVLCEDANGDFLTISYNDNGRVTVVKDSDNNAYSVSYNPDGKIRTVLYPDKTTEEYAYEKNERIFKSRSGQNIRSEIDDNGNVLVKDFGNDRVYSFSYDEQHRLKEARKEIGTTSIGYNSNGLPEYVKFQYFEKDIYVNYSLNENFQKSSMKLSLEGYDVNYEYNSRNLLTRVINAYDNTSLLKVEYNEKMQLKKKILGNGAETVYTYFVGTDLLKGVYNYLPNGNLSTKFEYLYDLRQRRISLKTMDGNWKFRYDPSGQLTYVKHPDGTVKTLQYDKRKNRKVVTINDVSKEYTVNSLNQYTKYGNDQTFKHDENGNLISKDRPTKEDFIFNVENQLVQFRTPDNECTLEYDGLKNLVRKSCENERTEYVVDSFGRFGQDILAEVLYKL</sequence>
<dbReference type="PANTHER" id="PTHR32305">
    <property type="match status" value="1"/>
</dbReference>
<dbReference type="InterPro" id="IPR006530">
    <property type="entry name" value="YD"/>
</dbReference>
<comment type="caution">
    <text evidence="2">The sequence shown here is derived from an EMBL/GenBank/DDBJ whole genome shotgun (WGS) entry which is preliminary data.</text>
</comment>
<dbReference type="InterPro" id="IPR036116">
    <property type="entry name" value="FN3_sf"/>
</dbReference>
<reference evidence="2" key="1">
    <citation type="submission" date="2018-11" db="EMBL/GenBank/DDBJ databases">
        <authorList>
            <person name="Alioto T."/>
            <person name="Alioto T."/>
        </authorList>
    </citation>
    <scope>NUCLEOTIDE SEQUENCE</scope>
</reference>
<dbReference type="Gene3D" id="2.60.40.10">
    <property type="entry name" value="Immunoglobulins"/>
    <property type="match status" value="5"/>
</dbReference>
<dbReference type="Pfam" id="PF07705">
    <property type="entry name" value="CARDB"/>
    <property type="match status" value="3"/>
</dbReference>
<organism evidence="2 3">
    <name type="scientific">Mytilus galloprovincialis</name>
    <name type="common">Mediterranean mussel</name>
    <dbReference type="NCBI Taxonomy" id="29158"/>
    <lineage>
        <taxon>Eukaryota</taxon>
        <taxon>Metazoa</taxon>
        <taxon>Spiralia</taxon>
        <taxon>Lophotrochozoa</taxon>
        <taxon>Mollusca</taxon>
        <taxon>Bivalvia</taxon>
        <taxon>Autobranchia</taxon>
        <taxon>Pteriomorphia</taxon>
        <taxon>Mytilida</taxon>
        <taxon>Mytiloidea</taxon>
        <taxon>Mytilidae</taxon>
        <taxon>Mytilinae</taxon>
        <taxon>Mytilus</taxon>
    </lineage>
</organism>
<dbReference type="Gene3D" id="2.180.10.10">
    <property type="entry name" value="RHS repeat-associated core"/>
    <property type="match status" value="3"/>
</dbReference>
<proteinExistence type="predicted"/>
<dbReference type="OrthoDB" id="6151499at2759"/>
<feature type="domain" description="CARDB" evidence="1">
    <location>
        <begin position="791"/>
        <end position="904"/>
    </location>
</feature>
<gene>
    <name evidence="2" type="ORF">MGAL_10B083340</name>
</gene>
<dbReference type="InterPro" id="IPR050708">
    <property type="entry name" value="T6SS_VgrG/RHS"/>
</dbReference>